<dbReference type="GO" id="GO:0005789">
    <property type="term" value="C:endoplasmic reticulum membrane"/>
    <property type="evidence" value="ECO:0007669"/>
    <property type="project" value="UniProtKB-SubCell"/>
</dbReference>
<comment type="caution">
    <text evidence="5">Lacks conserved residue(s) required for the propagation of feature annotation.</text>
</comment>
<dbReference type="AlphaFoldDB" id="A0A9P7E145"/>
<evidence type="ECO:0000256" key="2">
    <source>
        <dbReference type="ARBA" id="ARBA00022692"/>
    </source>
</evidence>
<dbReference type="EMBL" id="JABBWG010000040">
    <property type="protein sequence ID" value="KAG1808047.1"/>
    <property type="molecule type" value="Genomic_DNA"/>
</dbReference>
<keyword evidence="5" id="KW-0489">Methyltransferase</keyword>
<keyword evidence="5" id="KW-0808">Transferase</keyword>
<evidence type="ECO:0000256" key="4">
    <source>
        <dbReference type="ARBA" id="ARBA00023136"/>
    </source>
</evidence>
<keyword evidence="4 5" id="KW-0472">Membrane</keyword>
<comment type="caution">
    <text evidence="6">The sequence shown here is derived from an EMBL/GenBank/DDBJ whole genome shotgun (WGS) entry which is preliminary data.</text>
</comment>
<gene>
    <name evidence="6" type="ORF">BJ212DRAFT_1385186</name>
</gene>
<evidence type="ECO:0000313" key="7">
    <source>
        <dbReference type="Proteomes" id="UP000807769"/>
    </source>
</evidence>
<accession>A0A9P7E145</accession>
<keyword evidence="5" id="KW-0256">Endoplasmic reticulum</keyword>
<sequence length="143" mass="16078">MPITPVFLAGSLAVTTGGLFRLYCSSTLGKQWSFPLSIRKEHRLVTSGPYSIVRHPSYTGYLLQYVGIIAVYVSKGSWMRECGILHMPVVKVVAGSCFFLLTAFVGAVIQRPAVEDKMLQRVMGDEWMDWAKRVKYRLIPGIY</sequence>
<organism evidence="6 7">
    <name type="scientific">Suillus subaureus</name>
    <dbReference type="NCBI Taxonomy" id="48587"/>
    <lineage>
        <taxon>Eukaryota</taxon>
        <taxon>Fungi</taxon>
        <taxon>Dikarya</taxon>
        <taxon>Basidiomycota</taxon>
        <taxon>Agaricomycotina</taxon>
        <taxon>Agaricomycetes</taxon>
        <taxon>Agaricomycetidae</taxon>
        <taxon>Boletales</taxon>
        <taxon>Suillineae</taxon>
        <taxon>Suillaceae</taxon>
        <taxon>Suillus</taxon>
    </lineage>
</organism>
<dbReference type="Pfam" id="PF04140">
    <property type="entry name" value="ICMT"/>
    <property type="match status" value="1"/>
</dbReference>
<feature type="transmembrane region" description="Helical" evidence="5">
    <location>
        <begin position="6"/>
        <end position="24"/>
    </location>
</feature>
<comment type="catalytic activity">
    <reaction evidence="5">
        <text>[protein]-C-terminal S-[(2E,6E)-farnesyl]-L-cysteine + S-adenosyl-L-methionine = [protein]-C-terminal S-[(2E,6E)-farnesyl]-L-cysteine methyl ester + S-adenosyl-L-homocysteine</text>
        <dbReference type="Rhea" id="RHEA:21672"/>
        <dbReference type="Rhea" id="RHEA-COMP:12125"/>
        <dbReference type="Rhea" id="RHEA-COMP:12126"/>
        <dbReference type="ChEBI" id="CHEBI:57856"/>
        <dbReference type="ChEBI" id="CHEBI:59789"/>
        <dbReference type="ChEBI" id="CHEBI:90510"/>
        <dbReference type="ChEBI" id="CHEBI:90511"/>
        <dbReference type="EC" id="2.1.1.100"/>
    </reaction>
</comment>
<dbReference type="RefSeq" id="XP_041188432.1">
    <property type="nucleotide sequence ID" value="XM_041336793.1"/>
</dbReference>
<reference evidence="6" key="1">
    <citation type="journal article" date="2020" name="New Phytol.">
        <title>Comparative genomics reveals dynamic genome evolution in host specialist ectomycorrhizal fungi.</title>
        <authorList>
            <person name="Lofgren L.A."/>
            <person name="Nguyen N.H."/>
            <person name="Vilgalys R."/>
            <person name="Ruytinx J."/>
            <person name="Liao H.L."/>
            <person name="Branco S."/>
            <person name="Kuo A."/>
            <person name="LaButti K."/>
            <person name="Lipzen A."/>
            <person name="Andreopoulos W."/>
            <person name="Pangilinan J."/>
            <person name="Riley R."/>
            <person name="Hundley H."/>
            <person name="Na H."/>
            <person name="Barry K."/>
            <person name="Grigoriev I.V."/>
            <person name="Stajich J.E."/>
            <person name="Kennedy P.G."/>
        </authorList>
    </citation>
    <scope>NUCLEOTIDE SEQUENCE</scope>
    <source>
        <strain evidence="6">MN1</strain>
    </source>
</reference>
<proteinExistence type="inferred from homology"/>
<evidence type="ECO:0000256" key="1">
    <source>
        <dbReference type="ARBA" id="ARBA00004141"/>
    </source>
</evidence>
<protein>
    <recommendedName>
        <fullName evidence="5">Protein-S-isoprenylcysteine O-methyltransferase</fullName>
        <ecNumber evidence="5">2.1.1.100</ecNumber>
    </recommendedName>
</protein>
<evidence type="ECO:0000313" key="6">
    <source>
        <dbReference type="EMBL" id="KAG1808047.1"/>
    </source>
</evidence>
<comment type="subcellular location">
    <subcellularLocation>
        <location evidence="5">Endoplasmic reticulum membrane</location>
        <topology evidence="5">Multi-pass membrane protein</topology>
    </subcellularLocation>
    <subcellularLocation>
        <location evidence="1">Membrane</location>
        <topology evidence="1">Multi-pass membrane protein</topology>
    </subcellularLocation>
</comment>
<dbReference type="InterPro" id="IPR052527">
    <property type="entry name" value="Metal_cation-efflux_comp"/>
</dbReference>
<dbReference type="Proteomes" id="UP000807769">
    <property type="component" value="Unassembled WGS sequence"/>
</dbReference>
<keyword evidence="7" id="KW-1185">Reference proteome</keyword>
<dbReference type="OrthoDB" id="422086at2759"/>
<dbReference type="PANTHER" id="PTHR43847">
    <property type="entry name" value="BLL3993 PROTEIN"/>
    <property type="match status" value="1"/>
</dbReference>
<dbReference type="PANTHER" id="PTHR43847:SF1">
    <property type="entry name" value="BLL3993 PROTEIN"/>
    <property type="match status" value="1"/>
</dbReference>
<evidence type="ECO:0000256" key="5">
    <source>
        <dbReference type="RuleBase" id="RU362022"/>
    </source>
</evidence>
<keyword evidence="2 5" id="KW-0812">Transmembrane</keyword>
<dbReference type="InterPro" id="IPR007269">
    <property type="entry name" value="ICMT_MeTrfase"/>
</dbReference>
<keyword evidence="5" id="KW-0949">S-adenosyl-L-methionine</keyword>
<evidence type="ECO:0000256" key="3">
    <source>
        <dbReference type="ARBA" id="ARBA00022989"/>
    </source>
</evidence>
<dbReference type="GeneID" id="64630809"/>
<keyword evidence="3 5" id="KW-1133">Transmembrane helix</keyword>
<comment type="similarity">
    <text evidence="5">Belongs to the class VI-like SAM-binding methyltransferase superfamily. Isoprenylcysteine carboxyl methyltransferase family.</text>
</comment>
<name>A0A9P7E145_9AGAM</name>
<dbReference type="Gene3D" id="1.20.120.1630">
    <property type="match status" value="1"/>
</dbReference>
<dbReference type="EC" id="2.1.1.100" evidence="5"/>
<dbReference type="GO" id="GO:0004671">
    <property type="term" value="F:protein C-terminal S-isoprenylcysteine carboxyl O-methyltransferase activity"/>
    <property type="evidence" value="ECO:0007669"/>
    <property type="project" value="UniProtKB-EC"/>
</dbReference>
<feature type="transmembrane region" description="Helical" evidence="5">
    <location>
        <begin position="89"/>
        <end position="109"/>
    </location>
</feature>
<dbReference type="GO" id="GO:0032259">
    <property type="term" value="P:methylation"/>
    <property type="evidence" value="ECO:0007669"/>
    <property type="project" value="UniProtKB-KW"/>
</dbReference>